<keyword evidence="6" id="KW-1185">Reference proteome</keyword>
<dbReference type="Gene3D" id="1.10.10.10">
    <property type="entry name" value="Winged helix-like DNA-binding domain superfamily/Winged helix DNA-binding domain"/>
    <property type="match status" value="1"/>
</dbReference>
<dbReference type="SUPFAM" id="SSF52540">
    <property type="entry name" value="P-loop containing nucleoside triphosphate hydrolases"/>
    <property type="match status" value="1"/>
</dbReference>
<dbReference type="eggNOG" id="COG2909">
    <property type="taxonomic scope" value="Bacteria"/>
</dbReference>
<reference evidence="6" key="2">
    <citation type="submission" date="2011-02" db="EMBL/GenBank/DDBJ databases">
        <title>The complete genome of Syntrophobotulus glycolicus DSM 8271.</title>
        <authorList>
            <person name="Lucas S."/>
            <person name="Copeland A."/>
            <person name="Lapidus A."/>
            <person name="Bruce D."/>
            <person name="Goodwin L."/>
            <person name="Pitluck S."/>
            <person name="Kyrpides N."/>
            <person name="Mavromatis K."/>
            <person name="Pagani I."/>
            <person name="Ivanova N."/>
            <person name="Mikhailova N."/>
            <person name="Chertkov O."/>
            <person name="Held B."/>
            <person name="Detter J.C."/>
            <person name="Tapia R."/>
            <person name="Han C."/>
            <person name="Land M."/>
            <person name="Hauser L."/>
            <person name="Markowitz V."/>
            <person name="Cheng J.-F."/>
            <person name="Hugenholtz P."/>
            <person name="Woyke T."/>
            <person name="Wu D."/>
            <person name="Spring S."/>
            <person name="Schroeder M."/>
            <person name="Brambilla E."/>
            <person name="Klenk H.-P."/>
            <person name="Eisen J.A."/>
        </authorList>
    </citation>
    <scope>NUCLEOTIDE SEQUENCE [LARGE SCALE GENOMIC DNA]</scope>
    <source>
        <strain evidence="6">DSM 8271 / FlGlyR</strain>
    </source>
</reference>
<evidence type="ECO:0000313" key="6">
    <source>
        <dbReference type="Proteomes" id="UP000007488"/>
    </source>
</evidence>
<dbReference type="Proteomes" id="UP000007488">
    <property type="component" value="Chromosome"/>
</dbReference>
<dbReference type="InterPro" id="IPR016032">
    <property type="entry name" value="Sig_transdc_resp-reg_C-effctor"/>
</dbReference>
<keyword evidence="2" id="KW-0238">DNA-binding</keyword>
<dbReference type="STRING" id="645991.Sgly_1173"/>
<dbReference type="PRINTS" id="PR00038">
    <property type="entry name" value="HTHLUXR"/>
</dbReference>
<protein>
    <submittedName>
        <fullName evidence="5">ATP-dependent transcriptional regulator, MalT-like, LuxR family</fullName>
    </submittedName>
</protein>
<evidence type="ECO:0000259" key="4">
    <source>
        <dbReference type="PROSITE" id="PS50043"/>
    </source>
</evidence>
<evidence type="ECO:0000256" key="3">
    <source>
        <dbReference type="ARBA" id="ARBA00023163"/>
    </source>
</evidence>
<dbReference type="GO" id="GO:0006355">
    <property type="term" value="P:regulation of DNA-templated transcription"/>
    <property type="evidence" value="ECO:0007669"/>
    <property type="project" value="InterPro"/>
</dbReference>
<dbReference type="Pfam" id="PF00196">
    <property type="entry name" value="GerE"/>
    <property type="match status" value="1"/>
</dbReference>
<dbReference type="PANTHER" id="PTHR44688">
    <property type="entry name" value="DNA-BINDING TRANSCRIPTIONAL ACTIVATOR DEVR_DOSR"/>
    <property type="match status" value="1"/>
</dbReference>
<evidence type="ECO:0000256" key="2">
    <source>
        <dbReference type="ARBA" id="ARBA00023125"/>
    </source>
</evidence>
<accession>F0SUJ9</accession>
<dbReference type="Pfam" id="PF25873">
    <property type="entry name" value="WHD_MalT"/>
    <property type="match status" value="1"/>
</dbReference>
<dbReference type="PANTHER" id="PTHR44688:SF16">
    <property type="entry name" value="DNA-BINDING TRANSCRIPTIONAL ACTIVATOR DEVR_DOSR"/>
    <property type="match status" value="1"/>
</dbReference>
<dbReference type="InterPro" id="IPR027417">
    <property type="entry name" value="P-loop_NTPase"/>
</dbReference>
<organism evidence="5 6">
    <name type="scientific">Syntrophobotulus glycolicus (strain DSM 8271 / FlGlyR)</name>
    <dbReference type="NCBI Taxonomy" id="645991"/>
    <lineage>
        <taxon>Bacteria</taxon>
        <taxon>Bacillati</taxon>
        <taxon>Bacillota</taxon>
        <taxon>Clostridia</taxon>
        <taxon>Eubacteriales</taxon>
        <taxon>Desulfitobacteriaceae</taxon>
        <taxon>Syntrophobotulus</taxon>
    </lineage>
</organism>
<dbReference type="OrthoDB" id="1137593at2"/>
<dbReference type="PROSITE" id="PS50043">
    <property type="entry name" value="HTH_LUXR_2"/>
    <property type="match status" value="1"/>
</dbReference>
<gene>
    <name evidence="5" type="ordered locus">Sgly_1173</name>
</gene>
<reference evidence="5 6" key="1">
    <citation type="journal article" date="2011" name="Stand. Genomic Sci.">
        <title>Complete genome sequence of Syntrophobotulus glycolicus type strain (FlGlyR).</title>
        <authorList>
            <person name="Han C."/>
            <person name="Mwirichia R."/>
            <person name="Chertkov O."/>
            <person name="Held B."/>
            <person name="Lapidus A."/>
            <person name="Nolan M."/>
            <person name="Lucas S."/>
            <person name="Hammon N."/>
            <person name="Deshpande S."/>
            <person name="Cheng J.F."/>
            <person name="Tapia R."/>
            <person name="Goodwin L."/>
            <person name="Pitluck S."/>
            <person name="Huntemann M."/>
            <person name="Liolios K."/>
            <person name="Ivanova N."/>
            <person name="Pagani I."/>
            <person name="Mavromatis K."/>
            <person name="Ovchinikova G."/>
            <person name="Pati A."/>
            <person name="Chen A."/>
            <person name="Palaniappan K."/>
            <person name="Land M."/>
            <person name="Hauser L."/>
            <person name="Brambilla E.M."/>
            <person name="Rohde M."/>
            <person name="Spring S."/>
            <person name="Sikorski J."/>
            <person name="Goker M."/>
            <person name="Woyke T."/>
            <person name="Bristow J."/>
            <person name="Eisen J.A."/>
            <person name="Markowitz V."/>
            <person name="Hugenholtz P."/>
            <person name="Kyrpides N.C."/>
            <person name="Klenk H.P."/>
            <person name="Detter J.C."/>
        </authorList>
    </citation>
    <scope>NUCLEOTIDE SEQUENCE [LARGE SCALE GENOMIC DNA]</scope>
    <source>
        <strain evidence="6">DSM 8271 / FlGlyR</strain>
    </source>
</reference>
<dbReference type="KEGG" id="sgy:Sgly_1173"/>
<keyword evidence="1" id="KW-0805">Transcription regulation</keyword>
<dbReference type="InterPro" id="IPR059106">
    <property type="entry name" value="WHD_MalT"/>
</dbReference>
<dbReference type="Gene3D" id="1.25.40.10">
    <property type="entry name" value="Tetratricopeptide repeat domain"/>
    <property type="match status" value="1"/>
</dbReference>
<evidence type="ECO:0000313" key="5">
    <source>
        <dbReference type="EMBL" id="ADY55492.1"/>
    </source>
</evidence>
<dbReference type="InterPro" id="IPR000792">
    <property type="entry name" value="Tscrpt_reg_LuxR_C"/>
</dbReference>
<feature type="domain" description="HTH luxR-type" evidence="4">
    <location>
        <begin position="765"/>
        <end position="827"/>
    </location>
</feature>
<keyword evidence="3" id="KW-0804">Transcription</keyword>
<dbReference type="SMART" id="SM00421">
    <property type="entry name" value="HTH_LUXR"/>
    <property type="match status" value="1"/>
</dbReference>
<dbReference type="HOGENOM" id="CLU_006325_4_0_9"/>
<dbReference type="InterPro" id="IPR036388">
    <property type="entry name" value="WH-like_DNA-bd_sf"/>
</dbReference>
<dbReference type="InterPro" id="IPR011990">
    <property type="entry name" value="TPR-like_helical_dom_sf"/>
</dbReference>
<proteinExistence type="predicted"/>
<dbReference type="AlphaFoldDB" id="F0SUJ9"/>
<dbReference type="RefSeq" id="WP_013624362.1">
    <property type="nucleotide sequence ID" value="NC_015172.1"/>
</dbReference>
<sequence>MSKVSRLNRYFFSDRLRKQLAQIPRYPLTVVEAPSGFGKTTAVKKYLKENLPPGAREYWYTCLGEPAALAWKRICGLVANVNEEIAGNLRKLEMPTVDTLLYMTAFFRDFHCRAETYLVIDDYQLVNCAIPRELMNVFSLHGNPNLHMIFITQHLAARQLFSMHNTDIHTIDASAFFFDREGTDALFRMESIRLADEELENVFMTTDGWVSAIRLQIINFKETGSLDYTADIEQLVENAIWKRLSTEEKEFLLAVSVLDSFDARQAASMLDQDTLPGHLEDLLKENDFIKYFPDSNLYTLHSILRDYLHNRFYHHQSGDFREKIWRLAGQSYAAVSQFYPAAQCFLQARDFDKILAMPFDREYLANRKENDLRGYLEALVKECPEETLCKYPAALLNFAYPMLFEQQTDIFRELCRLISLAIDKNQAGLSAEKMRRLKGEFTLLTSYTAYNDLGKMSKGHKAALEILGGPGRIMGKDLPWTFGGASVLLMFWRESGKLEETLRSMDECLPLYLRLTRGQGAGANSVIRAEAMLMRGRDSEAEILCHKALYDAGNHQQDSICICAELVLARIAILRGDADGYFTAVKNIQSYERETARPHVSRMVDLALAALSLILGSTDNVARWFCDMKSIRQALYAPAIPYAQTLYSRLLLLEKRYSEFLGISGEMMETAKSMHCLMPQIYQGKYLAAVKLMDGNKWEAMAYLEQALALALPDQIYLPFAQQMDSLDVLLKSAGRAVLDEESLNAIVTLSGRQEKGVNLIKKAIQRAKSPLTPRETEIARLARGRLSAKEIADKLYISETTVRTILRSVYSKLDIHSKTELNFKEF</sequence>
<dbReference type="CDD" id="cd06170">
    <property type="entry name" value="LuxR_C_like"/>
    <property type="match status" value="1"/>
</dbReference>
<name>F0SUJ9_SYNGF</name>
<dbReference type="GO" id="GO:0003677">
    <property type="term" value="F:DNA binding"/>
    <property type="evidence" value="ECO:0007669"/>
    <property type="project" value="UniProtKB-KW"/>
</dbReference>
<dbReference type="SUPFAM" id="SSF46894">
    <property type="entry name" value="C-terminal effector domain of the bipartite response regulators"/>
    <property type="match status" value="1"/>
</dbReference>
<evidence type="ECO:0000256" key="1">
    <source>
        <dbReference type="ARBA" id="ARBA00023015"/>
    </source>
</evidence>
<dbReference type="EMBL" id="CP002547">
    <property type="protein sequence ID" value="ADY55492.1"/>
    <property type="molecule type" value="Genomic_DNA"/>
</dbReference>